<sequence>MTPDDILSRLSAGLDRDAEIARAAKSPDSPSGMPELEEHQHRQSPARALRQAEAIRHLADRLAAAKARSDESTARLGAVPGAASISPRLIQQAAMDLGEWKAYEYVVEVLASIYADPAEERETVGETGVPRA</sequence>
<dbReference type="KEGG" id="nno:NONO_c59610"/>
<dbReference type="RefSeq" id="WP_025352094.1">
    <property type="nucleotide sequence ID" value="NZ_CP006850.1"/>
</dbReference>
<feature type="region of interest" description="Disordered" evidence="1">
    <location>
        <begin position="17"/>
        <end position="49"/>
    </location>
</feature>
<evidence type="ECO:0000313" key="3">
    <source>
        <dbReference type="Proteomes" id="UP000019150"/>
    </source>
</evidence>
<name>W5TN99_9NOCA</name>
<dbReference type="OrthoDB" id="4290974at2"/>
<gene>
    <name evidence="2" type="ORF">NONO_c59610</name>
</gene>
<proteinExistence type="predicted"/>
<keyword evidence="3" id="KW-1185">Reference proteome</keyword>
<protein>
    <submittedName>
        <fullName evidence="2">Uncharacterized protein</fullName>
    </submittedName>
</protein>
<dbReference type="STRING" id="1415166.NONO_c59610"/>
<dbReference type="HOGENOM" id="CLU_1914882_0_0_11"/>
<dbReference type="EMBL" id="CP006850">
    <property type="protein sequence ID" value="AHH20737.1"/>
    <property type="molecule type" value="Genomic_DNA"/>
</dbReference>
<reference evidence="2 3" key="1">
    <citation type="journal article" date="2014" name="Appl. Environ. Microbiol.">
        <title>Insights into the Microbial Degradation of Rubber and Gutta-Percha by Analysis of the Complete Genome of Nocardia nova SH22a.</title>
        <authorList>
            <person name="Luo Q."/>
            <person name="Hiessl S."/>
            <person name="Poehlein A."/>
            <person name="Daniel R."/>
            <person name="Steinbuchel A."/>
        </authorList>
    </citation>
    <scope>NUCLEOTIDE SEQUENCE [LARGE SCALE GENOMIC DNA]</scope>
    <source>
        <strain evidence="2">SH22a</strain>
    </source>
</reference>
<evidence type="ECO:0000256" key="1">
    <source>
        <dbReference type="SAM" id="MobiDB-lite"/>
    </source>
</evidence>
<evidence type="ECO:0000313" key="2">
    <source>
        <dbReference type="EMBL" id="AHH20737.1"/>
    </source>
</evidence>
<dbReference type="PATRIC" id="fig|1415166.3.peg.6141"/>
<dbReference type="AlphaFoldDB" id="W5TN99"/>
<dbReference type="Proteomes" id="UP000019150">
    <property type="component" value="Chromosome"/>
</dbReference>
<accession>W5TN99</accession>
<organism evidence="2 3">
    <name type="scientific">Nocardia nova SH22a</name>
    <dbReference type="NCBI Taxonomy" id="1415166"/>
    <lineage>
        <taxon>Bacteria</taxon>
        <taxon>Bacillati</taxon>
        <taxon>Actinomycetota</taxon>
        <taxon>Actinomycetes</taxon>
        <taxon>Mycobacteriales</taxon>
        <taxon>Nocardiaceae</taxon>
        <taxon>Nocardia</taxon>
    </lineage>
</organism>